<dbReference type="SFLD" id="SFLDS00029">
    <property type="entry name" value="Radical_SAM"/>
    <property type="match status" value="1"/>
</dbReference>
<dbReference type="EMBL" id="AP027080">
    <property type="protein sequence ID" value="BDU71833.1"/>
    <property type="molecule type" value="Genomic_DNA"/>
</dbReference>
<evidence type="ECO:0000256" key="6">
    <source>
        <dbReference type="ARBA" id="ARBA00023002"/>
    </source>
</evidence>
<dbReference type="InterPro" id="IPR001989">
    <property type="entry name" value="Radical_activat_CS"/>
</dbReference>
<evidence type="ECO:0000313" key="12">
    <source>
        <dbReference type="Proteomes" id="UP001238179"/>
    </source>
</evidence>
<sequence>MNTQHDPSTPTGLIFDIQAHSVHDGPGTRTTVFLNGCPFACEWCCNPEGLHRKPVVMHREQRCGHCGKCMEACPRGAISLGADGLEVFDRSLCETCTTYECVSTCYHEGNVLSGKLYTVEQIITIAQRDRQFWGSGGGMTFSGGEPLLQRNFMLPLLRRCREIRINTCIETTASLPSDYFMEAASLLNWIFVDIKNMDPAAHKAKTGADNALTLKNLRLLGASDLDCFVVVRIPVIPGWNDSEANIRATARFVKDCGLEVINLLPFHRLSESKWRQVGREYAFKDVPGMPREELAPLAQWVREEGITCYTGWETPF</sequence>
<dbReference type="RefSeq" id="WP_316414734.1">
    <property type="nucleotide sequence ID" value="NZ_AP027080.1"/>
</dbReference>
<keyword evidence="4" id="KW-0949">S-adenosyl-L-methionine</keyword>
<dbReference type="GO" id="GO:0051539">
    <property type="term" value="F:4 iron, 4 sulfur cluster binding"/>
    <property type="evidence" value="ECO:0007669"/>
    <property type="project" value="UniProtKB-KW"/>
</dbReference>
<dbReference type="PROSITE" id="PS51918">
    <property type="entry name" value="RADICAL_SAM"/>
    <property type="match status" value="1"/>
</dbReference>
<dbReference type="SUPFAM" id="SSF102114">
    <property type="entry name" value="Radical SAM enzymes"/>
    <property type="match status" value="1"/>
</dbReference>
<dbReference type="InterPro" id="IPR012839">
    <property type="entry name" value="Organic_radical_activase"/>
</dbReference>
<dbReference type="InterPro" id="IPR034457">
    <property type="entry name" value="Organic_radical-activating"/>
</dbReference>
<dbReference type="Gene3D" id="3.30.70.20">
    <property type="match status" value="1"/>
</dbReference>
<evidence type="ECO:0000256" key="1">
    <source>
        <dbReference type="ARBA" id="ARBA00001966"/>
    </source>
</evidence>
<evidence type="ECO:0000313" key="11">
    <source>
        <dbReference type="EMBL" id="BDU71833.1"/>
    </source>
</evidence>
<dbReference type="PROSITE" id="PS00198">
    <property type="entry name" value="4FE4S_FER_1"/>
    <property type="match status" value="1"/>
</dbReference>
<dbReference type="KEGG" id="msil:METEAL_10070"/>
<evidence type="ECO:0000256" key="8">
    <source>
        <dbReference type="ARBA" id="ARBA00023014"/>
    </source>
</evidence>
<dbReference type="PROSITE" id="PS51379">
    <property type="entry name" value="4FE4S_FER_2"/>
    <property type="match status" value="1"/>
</dbReference>
<evidence type="ECO:0000256" key="5">
    <source>
        <dbReference type="ARBA" id="ARBA00022723"/>
    </source>
</evidence>
<accession>A0AA48GWW8</accession>
<dbReference type="PIRSF" id="PIRSF000371">
    <property type="entry name" value="PFL_act_enz"/>
    <property type="match status" value="1"/>
</dbReference>
<dbReference type="InterPro" id="IPR017896">
    <property type="entry name" value="4Fe4S_Fe-S-bd"/>
</dbReference>
<proteinExistence type="inferred from homology"/>
<keyword evidence="12" id="KW-1185">Reference proteome</keyword>
<dbReference type="PANTHER" id="PTHR30352:SF4">
    <property type="entry name" value="PYRUVATE FORMATE-LYASE 2-ACTIVATING ENZYME"/>
    <property type="match status" value="1"/>
</dbReference>
<organism evidence="11 12">
    <name type="scientific">Mesoterricola silvestris</name>
    <dbReference type="NCBI Taxonomy" id="2927979"/>
    <lineage>
        <taxon>Bacteria</taxon>
        <taxon>Pseudomonadati</taxon>
        <taxon>Acidobacteriota</taxon>
        <taxon>Holophagae</taxon>
        <taxon>Holophagales</taxon>
        <taxon>Holophagaceae</taxon>
        <taxon>Mesoterricola</taxon>
    </lineage>
</organism>
<gene>
    <name evidence="11" type="primary">hpdA</name>
    <name evidence="11" type="ORF">METEAL_10070</name>
</gene>
<evidence type="ECO:0000256" key="7">
    <source>
        <dbReference type="ARBA" id="ARBA00023004"/>
    </source>
</evidence>
<reference evidence="12" key="1">
    <citation type="journal article" date="2023" name="Int. J. Syst. Evol. Microbiol.">
        <title>Mesoterricola silvestris gen. nov., sp. nov., Mesoterricola sediminis sp. nov., Geothrix oryzae sp. nov., Geothrix edaphica sp. nov., Geothrix rubra sp. nov., and Geothrix limicola sp. nov., six novel members of Acidobacteriota isolated from soils.</title>
        <authorList>
            <person name="Itoh H."/>
            <person name="Sugisawa Y."/>
            <person name="Mise K."/>
            <person name="Xu Z."/>
            <person name="Kuniyasu M."/>
            <person name="Ushijima N."/>
            <person name="Kawano K."/>
            <person name="Kobayashi E."/>
            <person name="Shiratori Y."/>
            <person name="Masuda Y."/>
            <person name="Senoo K."/>
        </authorList>
    </citation>
    <scope>NUCLEOTIDE SEQUENCE [LARGE SCALE GENOMIC DNA]</scope>
    <source>
        <strain evidence="12">W79</strain>
    </source>
</reference>
<comment type="cofactor">
    <cofactor evidence="1">
        <name>[4Fe-4S] cluster</name>
        <dbReference type="ChEBI" id="CHEBI:49883"/>
    </cofactor>
</comment>
<dbReference type="Proteomes" id="UP001238179">
    <property type="component" value="Chromosome"/>
</dbReference>
<dbReference type="SUPFAM" id="SSF54862">
    <property type="entry name" value="4Fe-4S ferredoxins"/>
    <property type="match status" value="1"/>
</dbReference>
<evidence type="ECO:0000256" key="3">
    <source>
        <dbReference type="ARBA" id="ARBA00022485"/>
    </source>
</evidence>
<keyword evidence="3" id="KW-0004">4Fe-4S</keyword>
<dbReference type="PANTHER" id="PTHR30352">
    <property type="entry name" value="PYRUVATE FORMATE-LYASE-ACTIVATING ENZYME"/>
    <property type="match status" value="1"/>
</dbReference>
<evidence type="ECO:0000259" key="9">
    <source>
        <dbReference type="PROSITE" id="PS51379"/>
    </source>
</evidence>
<dbReference type="InterPro" id="IPR058240">
    <property type="entry name" value="rSAM_sf"/>
</dbReference>
<dbReference type="GO" id="GO:0046872">
    <property type="term" value="F:metal ion binding"/>
    <property type="evidence" value="ECO:0007669"/>
    <property type="project" value="UniProtKB-KW"/>
</dbReference>
<dbReference type="InterPro" id="IPR040074">
    <property type="entry name" value="BssD/PflA/YjjW"/>
</dbReference>
<dbReference type="InterPro" id="IPR007197">
    <property type="entry name" value="rSAM"/>
</dbReference>
<dbReference type="GO" id="GO:0016491">
    <property type="term" value="F:oxidoreductase activity"/>
    <property type="evidence" value="ECO:0007669"/>
    <property type="project" value="UniProtKB-KW"/>
</dbReference>
<protein>
    <submittedName>
        <fullName evidence="11">4-hydroxyphenylacetate decarboxylase activating enzyme</fullName>
    </submittedName>
</protein>
<name>A0AA48GWW8_9BACT</name>
<dbReference type="Pfam" id="PF04055">
    <property type="entry name" value="Radical_SAM"/>
    <property type="match status" value="1"/>
</dbReference>
<evidence type="ECO:0000259" key="10">
    <source>
        <dbReference type="PROSITE" id="PS51918"/>
    </source>
</evidence>
<dbReference type="InterPro" id="IPR017900">
    <property type="entry name" value="4Fe4S_Fe_S_CS"/>
</dbReference>
<feature type="domain" description="Radical SAM core" evidence="10">
    <location>
        <begin position="23"/>
        <end position="304"/>
    </location>
</feature>
<keyword evidence="8" id="KW-0411">Iron-sulfur</keyword>
<dbReference type="NCBIfam" id="TIGR02494">
    <property type="entry name" value="PFLE_PFLC"/>
    <property type="match status" value="1"/>
</dbReference>
<evidence type="ECO:0000256" key="4">
    <source>
        <dbReference type="ARBA" id="ARBA00022691"/>
    </source>
</evidence>
<keyword evidence="7" id="KW-0408">Iron</keyword>
<feature type="domain" description="4Fe-4S ferredoxin-type" evidence="9">
    <location>
        <begin position="53"/>
        <end position="83"/>
    </location>
</feature>
<dbReference type="InterPro" id="IPR013785">
    <property type="entry name" value="Aldolase_TIM"/>
</dbReference>
<dbReference type="Gene3D" id="3.20.20.70">
    <property type="entry name" value="Aldolase class I"/>
    <property type="match status" value="1"/>
</dbReference>
<dbReference type="PROSITE" id="PS01087">
    <property type="entry name" value="RADICAL_ACTIVATING"/>
    <property type="match status" value="1"/>
</dbReference>
<dbReference type="AlphaFoldDB" id="A0AA48GWW8"/>
<keyword evidence="6" id="KW-0560">Oxidoreductase</keyword>
<dbReference type="Pfam" id="PF00037">
    <property type="entry name" value="Fer4"/>
    <property type="match status" value="1"/>
</dbReference>
<comment type="similarity">
    <text evidence="2">Belongs to the organic radical-activating enzymes family.</text>
</comment>
<keyword evidence="5" id="KW-0479">Metal-binding</keyword>
<dbReference type="SFLD" id="SFLDG01066">
    <property type="entry name" value="organic_radical-activating_enz"/>
    <property type="match status" value="1"/>
</dbReference>
<dbReference type="SFLD" id="SFLDG01118">
    <property type="entry name" value="activating_enzymes__group_2"/>
    <property type="match status" value="1"/>
</dbReference>
<evidence type="ECO:0000256" key="2">
    <source>
        <dbReference type="ARBA" id="ARBA00009777"/>
    </source>
</evidence>